<keyword evidence="9" id="KW-1185">Reference proteome</keyword>
<evidence type="ECO:0000256" key="1">
    <source>
        <dbReference type="ARBA" id="ARBA00004141"/>
    </source>
</evidence>
<feature type="transmembrane region" description="Helical" evidence="6">
    <location>
        <begin position="92"/>
        <end position="111"/>
    </location>
</feature>
<evidence type="ECO:0000256" key="4">
    <source>
        <dbReference type="ARBA" id="ARBA00022989"/>
    </source>
</evidence>
<dbReference type="FunFam" id="1.20.1720.10:FF:000014">
    <property type="entry name" value="MFS drug transporter, putative"/>
    <property type="match status" value="1"/>
</dbReference>
<dbReference type="Gene3D" id="1.20.1720.10">
    <property type="entry name" value="Multidrug resistance protein D"/>
    <property type="match status" value="1"/>
</dbReference>
<evidence type="ECO:0000313" key="9">
    <source>
        <dbReference type="Proteomes" id="UP000070700"/>
    </source>
</evidence>
<dbReference type="PRINTS" id="PR01036">
    <property type="entry name" value="TCRTETB"/>
</dbReference>
<dbReference type="PANTHER" id="PTHR23501:SF158">
    <property type="entry name" value="TRANSPORTER, PUTATIVE (AFU_ORTHOLOGUE AFUA_5G14490)-RELATED"/>
    <property type="match status" value="1"/>
</dbReference>
<gene>
    <name evidence="8" type="ORF">LY89DRAFT_458608</name>
</gene>
<comment type="subcellular location">
    <subcellularLocation>
        <location evidence="1">Membrane</location>
        <topology evidence="1">Multi-pass membrane protein</topology>
    </subcellularLocation>
</comment>
<evidence type="ECO:0000259" key="7">
    <source>
        <dbReference type="PROSITE" id="PS50850"/>
    </source>
</evidence>
<evidence type="ECO:0000256" key="2">
    <source>
        <dbReference type="ARBA" id="ARBA00007520"/>
    </source>
</evidence>
<dbReference type="GO" id="GO:0005886">
    <property type="term" value="C:plasma membrane"/>
    <property type="evidence" value="ECO:0007669"/>
    <property type="project" value="TreeGrafter"/>
</dbReference>
<feature type="domain" description="Major facilitator superfamily (MFS) profile" evidence="7">
    <location>
        <begin position="58"/>
        <end position="550"/>
    </location>
</feature>
<sequence length="572" mass="61369">MAESVNVDTFQLDAITPIPLNRPHEDHIESPIHLPAAEVEQGQGDVTVARSKVRITMTLIACYLSLFVAALDDTIVATAVPTIASELHSPSGYAWIGGAYLIAAAAGTPIWAKLSDIWGRKIVFLAAVAWFLCGSVLCAAAVDMTMLIVGRAVQGAAGGGIFMMVDIVISDIFSMRRRSLFLGLCEAIWVIAGAIGPVLGGVLTDYASWRWCWWINLPCCGLSLIFLALFLDVHNPKTPLVDGIKAIDWAGTVSILAVTIMVLLGLDFGGNTFAWTSPKVICLIVFGVFCSILFIYSERRLAKYPLIPLKLFTQPSNVAILLVVFFHAVSFVGPEYYLPLYFQSVKEASALKSGTLLVPLFVTISLTNISSGLFIHRTGRYRELIWLGPVILTLGTGLYIFLNSTTSTGHITAFEVVVGLGSGLLTMAPMVALQATCAQEDVGTATSSFAFIRSVGLAISVVLGGVVFQDSMDTQASNLRAAGISANITGLLSGKNAAANAMITHTLTDPVQNRAVKDAFAVSLRNLWIMYTCFSFCGIIATLFVAKAVLSKEHSETITGLKEKKEQITRAT</sequence>
<feature type="transmembrane region" description="Helical" evidence="6">
    <location>
        <begin position="123"/>
        <end position="142"/>
    </location>
</feature>
<evidence type="ECO:0000313" key="8">
    <source>
        <dbReference type="EMBL" id="KUJ19724.1"/>
    </source>
</evidence>
<feature type="transmembrane region" description="Helical" evidence="6">
    <location>
        <begin position="414"/>
        <end position="438"/>
    </location>
</feature>
<dbReference type="RefSeq" id="XP_018074079.1">
    <property type="nucleotide sequence ID" value="XM_018207668.1"/>
</dbReference>
<keyword evidence="5 6" id="KW-0472">Membrane</keyword>
<reference evidence="8 9" key="1">
    <citation type="submission" date="2015-10" db="EMBL/GenBank/DDBJ databases">
        <title>Full genome of DAOMC 229536 Phialocephala scopiformis, a fungal endophyte of spruce producing the potent anti-insectan compound rugulosin.</title>
        <authorList>
            <consortium name="DOE Joint Genome Institute"/>
            <person name="Walker A.K."/>
            <person name="Frasz S.L."/>
            <person name="Seifert K.A."/>
            <person name="Miller J.D."/>
            <person name="Mondo S.J."/>
            <person name="Labutti K."/>
            <person name="Lipzen A."/>
            <person name="Dockter R."/>
            <person name="Kennedy M."/>
            <person name="Grigoriev I.V."/>
            <person name="Spatafora J.W."/>
        </authorList>
    </citation>
    <scope>NUCLEOTIDE SEQUENCE [LARGE SCALE GENOMIC DNA]</scope>
    <source>
        <strain evidence="8 9">CBS 120377</strain>
    </source>
</reference>
<dbReference type="Gene3D" id="1.20.1250.20">
    <property type="entry name" value="MFS general substrate transporter like domains"/>
    <property type="match status" value="1"/>
</dbReference>
<keyword evidence="3 6" id="KW-0812">Transmembrane</keyword>
<feature type="transmembrane region" description="Helical" evidence="6">
    <location>
        <begin position="60"/>
        <end position="80"/>
    </location>
</feature>
<feature type="transmembrane region" description="Helical" evidence="6">
    <location>
        <begin position="246"/>
        <end position="266"/>
    </location>
</feature>
<feature type="transmembrane region" description="Helical" evidence="6">
    <location>
        <begin position="148"/>
        <end position="169"/>
    </location>
</feature>
<dbReference type="InterPro" id="IPR011701">
    <property type="entry name" value="MFS"/>
</dbReference>
<dbReference type="InterPro" id="IPR036259">
    <property type="entry name" value="MFS_trans_sf"/>
</dbReference>
<dbReference type="AlphaFoldDB" id="A0A194XHX1"/>
<organism evidence="8 9">
    <name type="scientific">Mollisia scopiformis</name>
    <name type="common">Conifer needle endophyte fungus</name>
    <name type="synonym">Phialocephala scopiformis</name>
    <dbReference type="NCBI Taxonomy" id="149040"/>
    <lineage>
        <taxon>Eukaryota</taxon>
        <taxon>Fungi</taxon>
        <taxon>Dikarya</taxon>
        <taxon>Ascomycota</taxon>
        <taxon>Pezizomycotina</taxon>
        <taxon>Leotiomycetes</taxon>
        <taxon>Helotiales</taxon>
        <taxon>Mollisiaceae</taxon>
        <taxon>Mollisia</taxon>
    </lineage>
</organism>
<feature type="transmembrane region" description="Helical" evidence="6">
    <location>
        <begin position="278"/>
        <end position="297"/>
    </location>
</feature>
<name>A0A194XHX1_MOLSC</name>
<feature type="transmembrane region" description="Helical" evidence="6">
    <location>
        <begin position="215"/>
        <end position="234"/>
    </location>
</feature>
<dbReference type="GO" id="GO:0022857">
    <property type="term" value="F:transmembrane transporter activity"/>
    <property type="evidence" value="ECO:0007669"/>
    <property type="project" value="InterPro"/>
</dbReference>
<accession>A0A194XHX1</accession>
<evidence type="ECO:0000256" key="5">
    <source>
        <dbReference type="ARBA" id="ARBA00023136"/>
    </source>
</evidence>
<dbReference type="Proteomes" id="UP000070700">
    <property type="component" value="Unassembled WGS sequence"/>
</dbReference>
<dbReference type="InParanoid" id="A0A194XHX1"/>
<evidence type="ECO:0000256" key="3">
    <source>
        <dbReference type="ARBA" id="ARBA00022692"/>
    </source>
</evidence>
<dbReference type="PROSITE" id="PS50850">
    <property type="entry name" value="MFS"/>
    <property type="match status" value="1"/>
</dbReference>
<feature type="transmembrane region" description="Helical" evidence="6">
    <location>
        <begin position="318"/>
        <end position="337"/>
    </location>
</feature>
<dbReference type="PANTHER" id="PTHR23501">
    <property type="entry name" value="MAJOR FACILITATOR SUPERFAMILY"/>
    <property type="match status" value="1"/>
</dbReference>
<proteinExistence type="inferred from homology"/>
<dbReference type="InterPro" id="IPR020846">
    <property type="entry name" value="MFS_dom"/>
</dbReference>
<dbReference type="CDD" id="cd17502">
    <property type="entry name" value="MFS_Azr1_MDR_like"/>
    <property type="match status" value="1"/>
</dbReference>
<dbReference type="GeneID" id="28817394"/>
<dbReference type="FunCoup" id="A0A194XHX1">
    <property type="interactions" value="43"/>
</dbReference>
<dbReference type="EMBL" id="KQ947410">
    <property type="protein sequence ID" value="KUJ19724.1"/>
    <property type="molecule type" value="Genomic_DNA"/>
</dbReference>
<comment type="similarity">
    <text evidence="2">Belongs to the major facilitator superfamily. TCR/Tet family.</text>
</comment>
<protein>
    <submittedName>
        <fullName evidence="8">MFS general substrate transporter</fullName>
    </submittedName>
</protein>
<dbReference type="Pfam" id="PF07690">
    <property type="entry name" value="MFS_1"/>
    <property type="match status" value="1"/>
</dbReference>
<evidence type="ECO:0000256" key="6">
    <source>
        <dbReference type="SAM" id="Phobius"/>
    </source>
</evidence>
<feature type="transmembrane region" description="Helical" evidence="6">
    <location>
        <begin position="181"/>
        <end position="203"/>
    </location>
</feature>
<feature type="transmembrane region" description="Helical" evidence="6">
    <location>
        <begin position="528"/>
        <end position="550"/>
    </location>
</feature>
<dbReference type="SUPFAM" id="SSF103473">
    <property type="entry name" value="MFS general substrate transporter"/>
    <property type="match status" value="1"/>
</dbReference>
<keyword evidence="4 6" id="KW-1133">Transmembrane helix</keyword>
<feature type="transmembrane region" description="Helical" evidence="6">
    <location>
        <begin position="450"/>
        <end position="468"/>
    </location>
</feature>
<feature type="transmembrane region" description="Helical" evidence="6">
    <location>
        <begin position="384"/>
        <end position="402"/>
    </location>
</feature>
<feature type="transmembrane region" description="Helical" evidence="6">
    <location>
        <begin position="357"/>
        <end position="375"/>
    </location>
</feature>
<dbReference type="KEGG" id="psco:LY89DRAFT_458608"/>
<dbReference type="OrthoDB" id="3934656at2759"/>